<dbReference type="HOGENOM" id="CLU_159089_1_1_6"/>
<dbReference type="OrthoDB" id="4943957at2"/>
<dbReference type="RefSeq" id="WP_006459272.1">
    <property type="nucleotide sequence ID" value="NZ_CP007030.1"/>
</dbReference>
<dbReference type="Pfam" id="PF00543">
    <property type="entry name" value="P-II"/>
    <property type="match status" value="1"/>
</dbReference>
<organism evidence="1 2">
    <name type="scientific">Thiomicrospira aerophila AL3</name>
    <dbReference type="NCBI Taxonomy" id="717772"/>
    <lineage>
        <taxon>Bacteria</taxon>
        <taxon>Pseudomonadati</taxon>
        <taxon>Pseudomonadota</taxon>
        <taxon>Gammaproteobacteria</taxon>
        <taxon>Thiotrichales</taxon>
        <taxon>Piscirickettsiaceae</taxon>
        <taxon>Thiomicrospira</taxon>
    </lineage>
</organism>
<dbReference type="eggNOG" id="COG0347">
    <property type="taxonomic scope" value="Bacteria"/>
</dbReference>
<evidence type="ECO:0000313" key="1">
    <source>
        <dbReference type="EMBL" id="AHF00958.1"/>
    </source>
</evidence>
<dbReference type="InterPro" id="IPR015867">
    <property type="entry name" value="N-reg_PII/ATP_PRibTrfase_C"/>
</dbReference>
<proteinExistence type="predicted"/>
<dbReference type="GO" id="GO:0030234">
    <property type="term" value="F:enzyme regulator activity"/>
    <property type="evidence" value="ECO:0007669"/>
    <property type="project" value="InterPro"/>
</dbReference>
<dbReference type="Proteomes" id="UP000005380">
    <property type="component" value="Chromosome"/>
</dbReference>
<dbReference type="InParanoid" id="W0DUJ4"/>
<gene>
    <name evidence="1" type="ORF">THIAE_03415</name>
</gene>
<dbReference type="InterPro" id="IPR002187">
    <property type="entry name" value="N-reg_PII"/>
</dbReference>
<keyword evidence="2" id="KW-1185">Reference proteome</keyword>
<accession>W0DUJ4</accession>
<protein>
    <recommendedName>
        <fullName evidence="3">Nitrogen regulatory protein P-II</fullName>
    </recommendedName>
</protein>
<dbReference type="STRING" id="717772.THIAE_03415"/>
<dbReference type="EMBL" id="CP007030">
    <property type="protein sequence ID" value="AHF00958.1"/>
    <property type="molecule type" value="Genomic_DNA"/>
</dbReference>
<name>W0DUJ4_9GAMM</name>
<reference evidence="1 2" key="1">
    <citation type="submission" date="2013-12" db="EMBL/GenBank/DDBJ databases">
        <authorList>
            <consortium name="DOE Joint Genome Institute"/>
            <person name="Kappler U."/>
            <person name="Huntemann M."/>
            <person name="Han J."/>
            <person name="Chen A."/>
            <person name="Kyrpides N."/>
            <person name="Mavromatis K."/>
            <person name="Markowitz V."/>
            <person name="Palaniappan K."/>
            <person name="Ivanova N."/>
            <person name="Schaumberg A."/>
            <person name="Pati A."/>
            <person name="Liolios K."/>
            <person name="Nordberg H.P."/>
            <person name="Cantor M.N."/>
            <person name="Hua S.X."/>
            <person name="Woyke T."/>
        </authorList>
    </citation>
    <scope>NUCLEOTIDE SEQUENCE [LARGE SCALE GENOMIC DNA]</scope>
    <source>
        <strain evidence="2">AL2</strain>
    </source>
</reference>
<dbReference type="InterPro" id="IPR011322">
    <property type="entry name" value="N-reg_PII-like_a/b"/>
</dbReference>
<dbReference type="GO" id="GO:0006808">
    <property type="term" value="P:regulation of nitrogen utilization"/>
    <property type="evidence" value="ECO:0007669"/>
    <property type="project" value="InterPro"/>
</dbReference>
<sequence length="116" mass="12771">MKFVALVVITSAECESEVKALAKEAGAVGATIIDAKGSGIEEKKSFFSLTFEGNQSVLLYVLEAGLGRKVLRALKQYFDNPENDGLAFTTPMNFIVGLDKKLLHKFETNIEQEERL</sequence>
<dbReference type="SUPFAM" id="SSF54913">
    <property type="entry name" value="GlnB-like"/>
    <property type="match status" value="1"/>
</dbReference>
<dbReference type="Gene3D" id="3.30.70.120">
    <property type="match status" value="1"/>
</dbReference>
<dbReference type="AlphaFoldDB" id="W0DUJ4"/>
<dbReference type="KEGG" id="tao:THIAE_03415"/>
<evidence type="ECO:0000313" key="2">
    <source>
        <dbReference type="Proteomes" id="UP000005380"/>
    </source>
</evidence>
<evidence type="ECO:0008006" key="3">
    <source>
        <dbReference type="Google" id="ProtNLM"/>
    </source>
</evidence>